<dbReference type="KEGG" id="fwa:DCMF_16905"/>
<feature type="active site" description="Proton acceptor; via imino nitrogen" evidence="3">
    <location>
        <position position="2"/>
    </location>
</feature>
<dbReference type="NCBIfam" id="TIGR00013">
    <property type="entry name" value="taut"/>
    <property type="match status" value="1"/>
</dbReference>
<dbReference type="NCBIfam" id="NF002571">
    <property type="entry name" value="PRK02220.1"/>
    <property type="match status" value="1"/>
</dbReference>
<gene>
    <name evidence="6" type="ORF">DCMF_16905</name>
</gene>
<name>A0A3G1KUW9_FORW1</name>
<comment type="similarity">
    <text evidence="1 4">Belongs to the 4-oxalocrotonate tautomerase family.</text>
</comment>
<dbReference type="Proteomes" id="UP000323521">
    <property type="component" value="Chromosome"/>
</dbReference>
<dbReference type="PANTHER" id="PTHR35530">
    <property type="entry name" value="TAUTOMERASE-RELATED"/>
    <property type="match status" value="1"/>
</dbReference>
<dbReference type="EMBL" id="CP017634">
    <property type="protein sequence ID" value="ATW26217.1"/>
    <property type="molecule type" value="Genomic_DNA"/>
</dbReference>
<dbReference type="NCBIfam" id="NF001966">
    <property type="entry name" value="PRK00745.1"/>
    <property type="match status" value="1"/>
</dbReference>
<dbReference type="Pfam" id="PF01361">
    <property type="entry name" value="Tautomerase"/>
    <property type="match status" value="1"/>
</dbReference>
<reference evidence="6 7" key="1">
    <citation type="submission" date="2016-10" db="EMBL/GenBank/DDBJ databases">
        <title>Complete Genome Sequence of Peptococcaceae strain DCMF.</title>
        <authorList>
            <person name="Edwards R.J."/>
            <person name="Holland S.I."/>
            <person name="Deshpande N.P."/>
            <person name="Wong Y.K."/>
            <person name="Ertan H."/>
            <person name="Manefield M."/>
            <person name="Russell T.L."/>
            <person name="Lee M.J."/>
        </authorList>
    </citation>
    <scope>NUCLEOTIDE SEQUENCE [LARGE SCALE GENOMIC DNA]</scope>
    <source>
        <strain evidence="6 7">DCMF</strain>
    </source>
</reference>
<evidence type="ECO:0000256" key="4">
    <source>
        <dbReference type="RuleBase" id="RU362032"/>
    </source>
</evidence>
<evidence type="ECO:0000256" key="1">
    <source>
        <dbReference type="ARBA" id="ARBA00006723"/>
    </source>
</evidence>
<evidence type="ECO:0000256" key="3">
    <source>
        <dbReference type="PIRSR" id="PIRSR618191-1"/>
    </source>
</evidence>
<feature type="domain" description="4-oxalocrotonate tautomerase-like" evidence="5">
    <location>
        <begin position="2"/>
        <end position="59"/>
    </location>
</feature>
<proteinExistence type="inferred from homology"/>
<accession>A0A3G1KUW9</accession>
<protein>
    <recommendedName>
        <fullName evidence="4">Tautomerase</fullName>
        <ecNumber evidence="4">5.3.2.-</ecNumber>
    </recommendedName>
</protein>
<keyword evidence="2 4" id="KW-0413">Isomerase</keyword>
<dbReference type="OrthoDB" id="5405937at2"/>
<evidence type="ECO:0000259" key="5">
    <source>
        <dbReference type="Pfam" id="PF01361"/>
    </source>
</evidence>
<evidence type="ECO:0000256" key="2">
    <source>
        <dbReference type="ARBA" id="ARBA00023235"/>
    </source>
</evidence>
<organism evidence="6 7">
    <name type="scientific">Formimonas warabiya</name>
    <dbReference type="NCBI Taxonomy" id="1761012"/>
    <lineage>
        <taxon>Bacteria</taxon>
        <taxon>Bacillati</taxon>
        <taxon>Bacillota</taxon>
        <taxon>Clostridia</taxon>
        <taxon>Eubacteriales</taxon>
        <taxon>Peptococcaceae</taxon>
        <taxon>Candidatus Formimonas</taxon>
    </lineage>
</organism>
<dbReference type="PANTHER" id="PTHR35530:SF1">
    <property type="entry name" value="2-HYDROXYMUCONATE TAUTOMERASE"/>
    <property type="match status" value="1"/>
</dbReference>
<dbReference type="InterPro" id="IPR004370">
    <property type="entry name" value="4-OT-like_dom"/>
</dbReference>
<evidence type="ECO:0000313" key="7">
    <source>
        <dbReference type="Proteomes" id="UP000323521"/>
    </source>
</evidence>
<dbReference type="InterPro" id="IPR014347">
    <property type="entry name" value="Tautomerase/MIF_sf"/>
</dbReference>
<sequence>MPIIQVEILKGRTVAQKREMVKEVTGAVCKTLSCPPEAVSIVIREMEKEDYAVAGKLYSD</sequence>
<dbReference type="Gene3D" id="3.30.429.10">
    <property type="entry name" value="Macrophage Migration Inhibitory Factor"/>
    <property type="match status" value="1"/>
</dbReference>
<dbReference type="GO" id="GO:0016853">
    <property type="term" value="F:isomerase activity"/>
    <property type="evidence" value="ECO:0007669"/>
    <property type="project" value="UniProtKB-UniRule"/>
</dbReference>
<dbReference type="InterPro" id="IPR018191">
    <property type="entry name" value="4-OT"/>
</dbReference>
<keyword evidence="7" id="KW-1185">Reference proteome</keyword>
<dbReference type="SUPFAM" id="SSF55331">
    <property type="entry name" value="Tautomerase/MIF"/>
    <property type="match status" value="1"/>
</dbReference>
<evidence type="ECO:0000313" key="6">
    <source>
        <dbReference type="EMBL" id="ATW26217.1"/>
    </source>
</evidence>
<dbReference type="EC" id="5.3.2.-" evidence="4"/>
<dbReference type="RefSeq" id="WP_148135503.1">
    <property type="nucleotide sequence ID" value="NZ_CP017634.1"/>
</dbReference>
<dbReference type="AlphaFoldDB" id="A0A3G1KUW9"/>